<evidence type="ECO:0000256" key="2">
    <source>
        <dbReference type="ARBA" id="ARBA00008537"/>
    </source>
</evidence>
<keyword evidence="3" id="KW-0813">Transport</keyword>
<feature type="transmembrane region" description="Helical" evidence="8">
    <location>
        <begin position="247"/>
        <end position="264"/>
    </location>
</feature>
<dbReference type="InterPro" id="IPR004638">
    <property type="entry name" value="EmrB-like"/>
</dbReference>
<keyword evidence="4" id="KW-1003">Cell membrane</keyword>
<feature type="transmembrane region" description="Helical" evidence="8">
    <location>
        <begin position="284"/>
        <end position="309"/>
    </location>
</feature>
<dbReference type="PROSITE" id="PS50850">
    <property type="entry name" value="MFS"/>
    <property type="match status" value="1"/>
</dbReference>
<comment type="caution">
    <text evidence="10">The sequence shown here is derived from an EMBL/GenBank/DDBJ whole genome shotgun (WGS) entry which is preliminary data.</text>
</comment>
<comment type="subcellular location">
    <subcellularLocation>
        <location evidence="1">Cell membrane</location>
        <topology evidence="1">Multi-pass membrane protein</topology>
    </subcellularLocation>
</comment>
<evidence type="ECO:0000256" key="3">
    <source>
        <dbReference type="ARBA" id="ARBA00022448"/>
    </source>
</evidence>
<feature type="transmembrane region" description="Helical" evidence="8">
    <location>
        <begin position="96"/>
        <end position="115"/>
    </location>
</feature>
<name>A0A508TRD6_9BRAD</name>
<dbReference type="PANTHER" id="PTHR42718:SF9">
    <property type="entry name" value="MAJOR FACILITATOR SUPERFAMILY MULTIDRUG TRANSPORTER MFSC"/>
    <property type="match status" value="1"/>
</dbReference>
<feature type="transmembrane region" description="Helical" evidence="8">
    <location>
        <begin position="345"/>
        <end position="368"/>
    </location>
</feature>
<keyword evidence="11" id="KW-1185">Reference proteome</keyword>
<gene>
    <name evidence="10" type="primary">stp_6</name>
    <name evidence="10" type="ORF">CI1B_67290</name>
</gene>
<feature type="transmembrane region" description="Helical" evidence="8">
    <location>
        <begin position="447"/>
        <end position="466"/>
    </location>
</feature>
<dbReference type="Gene3D" id="1.20.1250.20">
    <property type="entry name" value="MFS general substrate transporter like domains"/>
    <property type="match status" value="1"/>
</dbReference>
<organism evidence="10 11">
    <name type="scientific">Bradyrhizobium ivorense</name>
    <dbReference type="NCBI Taxonomy" id="2511166"/>
    <lineage>
        <taxon>Bacteria</taxon>
        <taxon>Pseudomonadati</taxon>
        <taxon>Pseudomonadota</taxon>
        <taxon>Alphaproteobacteria</taxon>
        <taxon>Hyphomicrobiales</taxon>
        <taxon>Nitrobacteraceae</taxon>
        <taxon>Bradyrhizobium</taxon>
    </lineage>
</organism>
<dbReference type="GO" id="GO:0022857">
    <property type="term" value="F:transmembrane transporter activity"/>
    <property type="evidence" value="ECO:0007669"/>
    <property type="project" value="InterPro"/>
</dbReference>
<feature type="transmembrane region" description="Helical" evidence="8">
    <location>
        <begin position="321"/>
        <end position="338"/>
    </location>
</feature>
<feature type="transmembrane region" description="Helical" evidence="8">
    <location>
        <begin position="185"/>
        <end position="202"/>
    </location>
</feature>
<evidence type="ECO:0000256" key="7">
    <source>
        <dbReference type="ARBA" id="ARBA00023136"/>
    </source>
</evidence>
<dbReference type="OrthoDB" id="9807274at2"/>
<comment type="similarity">
    <text evidence="2">Belongs to the major facilitator superfamily. EmrB family.</text>
</comment>
<dbReference type="Proteomes" id="UP000328092">
    <property type="component" value="Unassembled WGS sequence"/>
</dbReference>
<dbReference type="RefSeq" id="WP_139863336.1">
    <property type="nucleotide sequence ID" value="NZ_CAADFC020000028.1"/>
</dbReference>
<feature type="transmembrane region" description="Helical" evidence="8">
    <location>
        <begin position="121"/>
        <end position="142"/>
    </location>
</feature>
<dbReference type="EMBL" id="CAADFC020000028">
    <property type="protein sequence ID" value="VIO76851.1"/>
    <property type="molecule type" value="Genomic_DNA"/>
</dbReference>
<reference evidence="10" key="1">
    <citation type="submission" date="2019-02" db="EMBL/GenBank/DDBJ databases">
        <authorList>
            <person name="Pothier F.J."/>
        </authorList>
    </citation>
    <scope>NUCLEOTIDE SEQUENCE</scope>
    <source>
        <strain evidence="10">CI-1B</strain>
    </source>
</reference>
<dbReference type="InterPro" id="IPR020846">
    <property type="entry name" value="MFS_dom"/>
</dbReference>
<evidence type="ECO:0000256" key="5">
    <source>
        <dbReference type="ARBA" id="ARBA00022692"/>
    </source>
</evidence>
<evidence type="ECO:0000256" key="4">
    <source>
        <dbReference type="ARBA" id="ARBA00022475"/>
    </source>
</evidence>
<evidence type="ECO:0000313" key="10">
    <source>
        <dbReference type="EMBL" id="VIO76851.1"/>
    </source>
</evidence>
<evidence type="ECO:0000313" key="11">
    <source>
        <dbReference type="Proteomes" id="UP000328092"/>
    </source>
</evidence>
<feature type="domain" description="Major facilitator superfamily (MFS) profile" evidence="9">
    <location>
        <begin position="30"/>
        <end position="471"/>
    </location>
</feature>
<evidence type="ECO:0000256" key="1">
    <source>
        <dbReference type="ARBA" id="ARBA00004651"/>
    </source>
</evidence>
<dbReference type="CDD" id="cd17321">
    <property type="entry name" value="MFS_MMR_MDR_like"/>
    <property type="match status" value="1"/>
</dbReference>
<evidence type="ECO:0000256" key="8">
    <source>
        <dbReference type="SAM" id="Phobius"/>
    </source>
</evidence>
<keyword evidence="5 8" id="KW-0812">Transmembrane</keyword>
<evidence type="ECO:0000256" key="6">
    <source>
        <dbReference type="ARBA" id="ARBA00022989"/>
    </source>
</evidence>
<evidence type="ECO:0000259" key="9">
    <source>
        <dbReference type="PROSITE" id="PS50850"/>
    </source>
</evidence>
<sequence length="472" mass="47683">MQQTSSNLRPVPDQSAAFRAAPGGLATTLTLAAMSLGYGVVQLDVTIVNTALDAIGGSLGGGVAELQWVVSAYTIAFAAFILTAGALGDRIGAKRVFMAGFAIFTAASLACALAPDAVTLIAARCVQGLAAAILVPNSLALLRHAYADETARGRAVGVWAAGASLALTAGPFVGGGLIALVGWRAIFLVNLPIGLAGLWLAWRFAGETTRHRQHELDMPGQLAAVAGLGTLAGALIEGGALGWSSPFVLAGFVLAAAFAVLFVWREARAPQPMLPLSLFGERLFALSALVGLLVNVAFYGLIFVFSLYFQRVNGLSAFETGLAFVPMLAAVLPANLIAPRVAERIGAPATIAVGAAITAAGCLATLGIDRGTSYLALCLQMIAMSGGLGLLVPPLTSTLLGSAAPERAGIAAGVLNATRQTGSVLGVALFGSLISTSSAFISGLHASLVISAGVLLAAGALIRIGASSQARQ</sequence>
<feature type="transmembrane region" description="Helical" evidence="8">
    <location>
        <begin position="154"/>
        <end position="179"/>
    </location>
</feature>
<dbReference type="Pfam" id="PF07690">
    <property type="entry name" value="MFS_1"/>
    <property type="match status" value="2"/>
</dbReference>
<keyword evidence="6 8" id="KW-1133">Transmembrane helix</keyword>
<dbReference type="Gene3D" id="1.20.1720.10">
    <property type="entry name" value="Multidrug resistance protein D"/>
    <property type="match status" value="1"/>
</dbReference>
<dbReference type="GO" id="GO:0005886">
    <property type="term" value="C:plasma membrane"/>
    <property type="evidence" value="ECO:0007669"/>
    <property type="project" value="UniProtKB-SubCell"/>
</dbReference>
<dbReference type="NCBIfam" id="TIGR00711">
    <property type="entry name" value="efflux_EmrB"/>
    <property type="match status" value="1"/>
</dbReference>
<dbReference type="InterPro" id="IPR011701">
    <property type="entry name" value="MFS"/>
</dbReference>
<dbReference type="PANTHER" id="PTHR42718">
    <property type="entry name" value="MAJOR FACILITATOR SUPERFAMILY MULTIDRUG TRANSPORTER MFSC"/>
    <property type="match status" value="1"/>
</dbReference>
<feature type="transmembrane region" description="Helical" evidence="8">
    <location>
        <begin position="374"/>
        <end position="400"/>
    </location>
</feature>
<proteinExistence type="inferred from homology"/>
<dbReference type="AlphaFoldDB" id="A0A508TRD6"/>
<protein>
    <submittedName>
        <fullName evidence="10">Multidrug resistance protein Stp</fullName>
    </submittedName>
</protein>
<accession>A0A508TRD6</accession>
<feature type="transmembrane region" description="Helical" evidence="8">
    <location>
        <begin position="66"/>
        <end position="84"/>
    </location>
</feature>
<feature type="transmembrane region" description="Helical" evidence="8">
    <location>
        <begin position="222"/>
        <end position="241"/>
    </location>
</feature>
<dbReference type="SUPFAM" id="SSF103473">
    <property type="entry name" value="MFS general substrate transporter"/>
    <property type="match status" value="2"/>
</dbReference>
<dbReference type="InterPro" id="IPR036259">
    <property type="entry name" value="MFS_trans_sf"/>
</dbReference>
<feature type="transmembrane region" description="Helical" evidence="8">
    <location>
        <begin position="421"/>
        <end position="441"/>
    </location>
</feature>
<keyword evidence="7 8" id="KW-0472">Membrane</keyword>